<dbReference type="EMBL" id="CP062796">
    <property type="protein sequence ID" value="QUL99200.1"/>
    <property type="molecule type" value="Genomic_DNA"/>
</dbReference>
<dbReference type="Pfam" id="PF14187">
    <property type="entry name" value="DUF4310"/>
    <property type="match status" value="1"/>
</dbReference>
<feature type="transmembrane region" description="Helical" evidence="1">
    <location>
        <begin position="157"/>
        <end position="185"/>
    </location>
</feature>
<accession>A0AAT9LDJ4</accession>
<organism evidence="2">
    <name type="scientific">Candidatus Fermentithermobacillus carboniphilus</name>
    <dbReference type="NCBI Taxonomy" id="3085328"/>
    <lineage>
        <taxon>Bacteria</taxon>
        <taxon>Bacillati</taxon>
        <taxon>Bacillota</taxon>
        <taxon>Candidatus Fermentithermobacillia</taxon>
        <taxon>Candidatus Fermentithermobacillales</taxon>
        <taxon>Candidatus Fermentithermobacillaceae</taxon>
        <taxon>Candidatus Fermentithermobacillus</taxon>
    </lineage>
</organism>
<keyword evidence="1" id="KW-0472">Membrane</keyword>
<name>A0AAT9LDJ4_9FIRM</name>
<dbReference type="NCBIfam" id="TIGR03579">
    <property type="entry name" value="EF_0833"/>
    <property type="match status" value="1"/>
</dbReference>
<feature type="transmembrane region" description="Helical" evidence="1">
    <location>
        <begin position="191"/>
        <end position="208"/>
    </location>
</feature>
<feature type="transmembrane region" description="Helical" evidence="1">
    <location>
        <begin position="12"/>
        <end position="31"/>
    </location>
</feature>
<feature type="transmembrane region" description="Helical" evidence="1">
    <location>
        <begin position="110"/>
        <end position="131"/>
    </location>
</feature>
<dbReference type="PROSITE" id="PS51257">
    <property type="entry name" value="PROKAR_LIPOPROTEIN"/>
    <property type="match status" value="1"/>
</dbReference>
<gene>
    <name evidence="2" type="ORF">IMF26_03850</name>
</gene>
<reference evidence="2" key="2">
    <citation type="journal article" date="2023" name="Biology">
        <title>Prokaryotic Life Associated with Coal-Fire Gas Vents Revealed by Metagenomics.</title>
        <authorList>
            <person name="Kadnikov V.V."/>
            <person name="Mardanov A.V."/>
            <person name="Beletsky A.V."/>
            <person name="Karnachuk O.V."/>
            <person name="Ravin N.V."/>
        </authorList>
    </citation>
    <scope>NUCLEOTIDE SEQUENCE</scope>
    <source>
        <strain evidence="2">Bu02</strain>
    </source>
</reference>
<dbReference type="AlphaFoldDB" id="A0AAT9LDJ4"/>
<keyword evidence="1" id="KW-0812">Transmembrane</keyword>
<dbReference type="InterPro" id="IPR025456">
    <property type="entry name" value="DUF4310"/>
</dbReference>
<proteinExistence type="predicted"/>
<evidence type="ECO:0000256" key="1">
    <source>
        <dbReference type="SAM" id="Phobius"/>
    </source>
</evidence>
<reference evidence="2" key="1">
    <citation type="submission" date="2020-10" db="EMBL/GenBank/DDBJ databases">
        <authorList>
            <person name="Kadnikov V."/>
            <person name="Beletsky A.V."/>
            <person name="Mardanov A.V."/>
            <person name="Karnachuk O.V."/>
            <person name="Ravin N.V."/>
        </authorList>
    </citation>
    <scope>NUCLEOTIDE SEQUENCE</scope>
    <source>
        <strain evidence="2">Bu02</strain>
    </source>
</reference>
<feature type="transmembrane region" description="Helical" evidence="1">
    <location>
        <begin position="76"/>
        <end position="98"/>
    </location>
</feature>
<dbReference type="KEGG" id="fcz:IMF26_03850"/>
<protein>
    <submittedName>
        <fullName evidence="2">DUF4310 family protein</fullName>
    </submittedName>
</protein>
<keyword evidence="1" id="KW-1133">Transmembrane helix</keyword>
<sequence>MHKSFLMTDLAFPLIVAVACAGIMGGTSLFLTNRVGAFNEIFVVQMLSNGLQTGDYAAAASFAAGFLIARVLEGPLVGVLDIGGSLMTGVGIGIPALLIASGYKGLIENFTTAVLFGALAGLVVGLVILLVRKSMPQGLSAAGTDVMMGAGNAMGRYLGPLIIISAISYSIPAGIGAFLGAALFYYLKKPIPGGAILGAMILGTIFPVK</sequence>
<evidence type="ECO:0000313" key="2">
    <source>
        <dbReference type="EMBL" id="QUL99200.1"/>
    </source>
</evidence>